<dbReference type="PROSITE" id="PS00211">
    <property type="entry name" value="ABC_TRANSPORTER_1"/>
    <property type="match status" value="1"/>
</dbReference>
<dbReference type="GO" id="GO:0016887">
    <property type="term" value="F:ATP hydrolysis activity"/>
    <property type="evidence" value="ECO:0007669"/>
    <property type="project" value="InterPro"/>
</dbReference>
<keyword evidence="3" id="KW-0547">Nucleotide-binding</keyword>
<evidence type="ECO:0000259" key="6">
    <source>
        <dbReference type="PROSITE" id="PS50893"/>
    </source>
</evidence>
<evidence type="ECO:0000313" key="7">
    <source>
        <dbReference type="EMBL" id="EPR44889.1"/>
    </source>
</evidence>
<keyword evidence="4" id="KW-0067">ATP-binding</keyword>
<evidence type="ECO:0000256" key="4">
    <source>
        <dbReference type="ARBA" id="ARBA00022840"/>
    </source>
</evidence>
<name>S7VDU6_DESML</name>
<evidence type="ECO:0000256" key="3">
    <source>
        <dbReference type="ARBA" id="ARBA00022741"/>
    </source>
</evidence>
<dbReference type="Gene3D" id="3.40.50.300">
    <property type="entry name" value="P-loop containing nucleotide triphosphate hydrolases"/>
    <property type="match status" value="1"/>
</dbReference>
<comment type="caution">
    <text evidence="7">The sequence shown here is derived from an EMBL/GenBank/DDBJ whole genome shotgun (WGS) entry which is preliminary data.</text>
</comment>
<keyword evidence="2" id="KW-0813">Transport</keyword>
<sequence>MLQIKNLRCYYGRIMAIKGVSISVRRGELITLIGANGSGKSTLLMSICGLLSAWKGEIAFEDASLKGMDPPAIVRKGISLVPEGRQVFAPLSVLDNLKLGAYTRYRRKEHTEINRDIGRITDLFPILGHRAAQPAGTLSGGEQQMLAIGRALMARPRLLALDEPSMGLAPIMVEKILDTLVRLKEEGLTILLIEQNAQAALKIADRGYVLETGKIVLEGTGGDLLSDVEVKRAYLGKDYEEFFEERG</sequence>
<evidence type="ECO:0000313" key="8">
    <source>
        <dbReference type="Proteomes" id="UP000014977"/>
    </source>
</evidence>
<reference evidence="7 8" key="1">
    <citation type="journal article" date="2013" name="Genome Announc.">
        <title>Draft genome sequences for three mercury-methylating, sulfate-reducing bacteria.</title>
        <authorList>
            <person name="Brown S.D."/>
            <person name="Hurt R.A.Jr."/>
            <person name="Gilmour C.C."/>
            <person name="Elias D.A."/>
        </authorList>
    </citation>
    <scope>NUCLEOTIDE SEQUENCE [LARGE SCALE GENOMIC DNA]</scope>
    <source>
        <strain evidence="7 8">DSM 2059</strain>
    </source>
</reference>
<dbReference type="GO" id="GO:0015658">
    <property type="term" value="F:branched-chain amino acid transmembrane transporter activity"/>
    <property type="evidence" value="ECO:0007669"/>
    <property type="project" value="InterPro"/>
</dbReference>
<evidence type="ECO:0000256" key="2">
    <source>
        <dbReference type="ARBA" id="ARBA00022448"/>
    </source>
</evidence>
<dbReference type="InterPro" id="IPR027417">
    <property type="entry name" value="P-loop_NTPase"/>
</dbReference>
<dbReference type="CDD" id="cd03224">
    <property type="entry name" value="ABC_TM1139_LivF_branched"/>
    <property type="match status" value="1"/>
</dbReference>
<dbReference type="PANTHER" id="PTHR43820:SF3">
    <property type="entry name" value="BRANCHED-CHAIN AMINO ACID TRANSPORT SYSTEM,ATP-BINDING PROTEIN"/>
    <property type="match status" value="1"/>
</dbReference>
<organism evidence="7 8">
    <name type="scientific">Desulfococcus multivorans DSM 2059</name>
    <dbReference type="NCBI Taxonomy" id="1121405"/>
    <lineage>
        <taxon>Bacteria</taxon>
        <taxon>Pseudomonadati</taxon>
        <taxon>Thermodesulfobacteriota</taxon>
        <taxon>Desulfobacteria</taxon>
        <taxon>Desulfobacterales</taxon>
        <taxon>Desulfococcaceae</taxon>
        <taxon>Desulfococcus</taxon>
    </lineage>
</organism>
<dbReference type="InterPro" id="IPR017871">
    <property type="entry name" value="ABC_transporter-like_CS"/>
</dbReference>
<comment type="similarity">
    <text evidence="1">Belongs to the ABC transporter superfamily.</text>
</comment>
<keyword evidence="5" id="KW-0029">Amino-acid transport</keyword>
<dbReference type="Proteomes" id="UP000014977">
    <property type="component" value="Unassembled WGS sequence"/>
</dbReference>
<dbReference type="AlphaFoldDB" id="S7VDU6"/>
<gene>
    <name evidence="7" type="ORF">dsmv_0925</name>
</gene>
<feature type="domain" description="ABC transporter" evidence="6">
    <location>
        <begin position="2"/>
        <end position="237"/>
    </location>
</feature>
<evidence type="ECO:0000256" key="5">
    <source>
        <dbReference type="ARBA" id="ARBA00022970"/>
    </source>
</evidence>
<proteinExistence type="inferred from homology"/>
<dbReference type="GO" id="GO:0015807">
    <property type="term" value="P:L-amino acid transport"/>
    <property type="evidence" value="ECO:0007669"/>
    <property type="project" value="TreeGrafter"/>
</dbReference>
<dbReference type="GO" id="GO:0005524">
    <property type="term" value="F:ATP binding"/>
    <property type="evidence" value="ECO:0007669"/>
    <property type="project" value="UniProtKB-KW"/>
</dbReference>
<dbReference type="PANTHER" id="PTHR43820">
    <property type="entry name" value="HIGH-AFFINITY BRANCHED-CHAIN AMINO ACID TRANSPORT ATP-BINDING PROTEIN LIVF"/>
    <property type="match status" value="1"/>
</dbReference>
<keyword evidence="8" id="KW-1185">Reference proteome</keyword>
<dbReference type="PIRSF" id="PIRSF039137">
    <property type="entry name" value="ABC_branched_ATPase"/>
    <property type="match status" value="1"/>
</dbReference>
<dbReference type="SUPFAM" id="SSF52540">
    <property type="entry name" value="P-loop containing nucleoside triphosphate hydrolases"/>
    <property type="match status" value="1"/>
</dbReference>
<dbReference type="OrthoDB" id="9780436at2"/>
<dbReference type="SMART" id="SM00382">
    <property type="entry name" value="AAA"/>
    <property type="match status" value="1"/>
</dbReference>
<accession>S7VDU6</accession>
<dbReference type="InterPro" id="IPR030660">
    <property type="entry name" value="ABC_branched_ATPase_LivF/BraG"/>
</dbReference>
<dbReference type="PROSITE" id="PS50893">
    <property type="entry name" value="ABC_TRANSPORTER_2"/>
    <property type="match status" value="1"/>
</dbReference>
<protein>
    <submittedName>
        <fullName evidence="7">ABC transporter related protein</fullName>
    </submittedName>
</protein>
<dbReference type="EMBL" id="ATHJ01000011">
    <property type="protein sequence ID" value="EPR44889.1"/>
    <property type="molecule type" value="Genomic_DNA"/>
</dbReference>
<dbReference type="InterPro" id="IPR003439">
    <property type="entry name" value="ABC_transporter-like_ATP-bd"/>
</dbReference>
<dbReference type="eggNOG" id="COG0410">
    <property type="taxonomic scope" value="Bacteria"/>
</dbReference>
<dbReference type="InterPro" id="IPR003593">
    <property type="entry name" value="AAA+_ATPase"/>
</dbReference>
<dbReference type="RefSeq" id="WP_020875116.1">
    <property type="nucleotide sequence ID" value="NZ_ATHJ01000011.1"/>
</dbReference>
<dbReference type="PATRIC" id="fig|1121405.3.peg.77"/>
<dbReference type="STRING" id="897.B2D07_11495"/>
<evidence type="ECO:0000256" key="1">
    <source>
        <dbReference type="ARBA" id="ARBA00005417"/>
    </source>
</evidence>
<dbReference type="Pfam" id="PF00005">
    <property type="entry name" value="ABC_tran"/>
    <property type="match status" value="1"/>
</dbReference>
<dbReference type="InterPro" id="IPR052156">
    <property type="entry name" value="BCAA_Transport_ATP-bd_LivF"/>
</dbReference>